<reference evidence="1" key="2">
    <citation type="submission" date="2020-09" db="EMBL/GenBank/DDBJ databases">
        <authorList>
            <person name="Sun Q."/>
            <person name="Zhou Y."/>
        </authorList>
    </citation>
    <scope>NUCLEOTIDE SEQUENCE</scope>
    <source>
        <strain evidence="1">CGMCC 4.7403</strain>
    </source>
</reference>
<accession>A0A918Z8E9</accession>
<keyword evidence="2" id="KW-1185">Reference proteome</keyword>
<dbReference type="Proteomes" id="UP000603227">
    <property type="component" value="Unassembled WGS sequence"/>
</dbReference>
<gene>
    <name evidence="1" type="ORF">GCM10017771_60910</name>
</gene>
<reference evidence="1" key="1">
    <citation type="journal article" date="2014" name="Int. J. Syst. Evol. Microbiol.">
        <title>Complete genome sequence of Corynebacterium casei LMG S-19264T (=DSM 44701T), isolated from a smear-ripened cheese.</title>
        <authorList>
            <consortium name="US DOE Joint Genome Institute (JGI-PGF)"/>
            <person name="Walter F."/>
            <person name="Albersmeier A."/>
            <person name="Kalinowski J."/>
            <person name="Ruckert C."/>
        </authorList>
    </citation>
    <scope>NUCLEOTIDE SEQUENCE</scope>
    <source>
        <strain evidence="1">CGMCC 4.7403</strain>
    </source>
</reference>
<name>A0A918Z8E9_9ACTN</name>
<sequence length="62" mass="6904">MALGSEKGAEPLVRLASVADPHSVNGQYFHRFRPNARTSRQARDPPVARTLWERTESMLGLA</sequence>
<organism evidence="1 2">
    <name type="scientific">Streptomyces capitiformicae</name>
    <dbReference type="NCBI Taxonomy" id="2014920"/>
    <lineage>
        <taxon>Bacteria</taxon>
        <taxon>Bacillati</taxon>
        <taxon>Actinomycetota</taxon>
        <taxon>Actinomycetes</taxon>
        <taxon>Kitasatosporales</taxon>
        <taxon>Streptomycetaceae</taxon>
        <taxon>Streptomyces</taxon>
    </lineage>
</organism>
<dbReference type="EMBL" id="BNAT01000025">
    <property type="protein sequence ID" value="GHE41601.1"/>
    <property type="molecule type" value="Genomic_DNA"/>
</dbReference>
<dbReference type="AlphaFoldDB" id="A0A918Z8E9"/>
<evidence type="ECO:0000313" key="1">
    <source>
        <dbReference type="EMBL" id="GHE41601.1"/>
    </source>
</evidence>
<comment type="caution">
    <text evidence="1">The sequence shown here is derived from an EMBL/GenBank/DDBJ whole genome shotgun (WGS) entry which is preliminary data.</text>
</comment>
<evidence type="ECO:0000313" key="2">
    <source>
        <dbReference type="Proteomes" id="UP000603227"/>
    </source>
</evidence>
<dbReference type="RefSeq" id="WP_189785661.1">
    <property type="nucleotide sequence ID" value="NZ_BNAT01000025.1"/>
</dbReference>
<protein>
    <submittedName>
        <fullName evidence="1">Uncharacterized protein</fullName>
    </submittedName>
</protein>
<proteinExistence type="predicted"/>